<reference evidence="2 3" key="1">
    <citation type="submission" date="2015-04" db="EMBL/GenBank/DDBJ databases">
        <title>Whole genome shotgun sequence of Sphingomonas changbaiensis NBRC 104936.</title>
        <authorList>
            <person name="Katano-Makiyama Y."/>
            <person name="Hosoyama A."/>
            <person name="Hashimoto M."/>
            <person name="Noguchi M."/>
            <person name="Tsuchikane K."/>
            <person name="Ohji S."/>
            <person name="Yamazoe A."/>
            <person name="Ichikawa N."/>
            <person name="Kimura A."/>
            <person name="Fujita N."/>
        </authorList>
    </citation>
    <scope>NUCLEOTIDE SEQUENCE [LARGE SCALE GENOMIC DNA]</scope>
    <source>
        <strain evidence="2 3">NBRC 104936</strain>
    </source>
</reference>
<evidence type="ECO:0000256" key="1">
    <source>
        <dbReference type="SAM" id="MobiDB-lite"/>
    </source>
</evidence>
<proteinExistence type="predicted"/>
<evidence type="ECO:0000313" key="3">
    <source>
        <dbReference type="Proteomes" id="UP000033202"/>
    </source>
</evidence>
<sequence>MGDSAVEDWSGAGEQIDPRRSAGPLQRAKLIGHPPVAGPGFALTKGRYDMGDIVELWSVGSFRARFLVEEWDRLAERFEGDYEKATRAHLSLCRDWEQIWDVNATKRTKAAEKRLSQLTDEELLDEWHRAEIESPLINLIAGEMEWRNLDD</sequence>
<name>A0A0E9MU20_9SPHN</name>
<keyword evidence="3" id="KW-1185">Reference proteome</keyword>
<comment type="caution">
    <text evidence="2">The sequence shown here is derived from an EMBL/GenBank/DDBJ whole genome shotgun (WGS) entry which is preliminary data.</text>
</comment>
<organism evidence="2 3">
    <name type="scientific">Sphingomonas changbaiensis NBRC 104936</name>
    <dbReference type="NCBI Taxonomy" id="1219043"/>
    <lineage>
        <taxon>Bacteria</taxon>
        <taxon>Pseudomonadati</taxon>
        <taxon>Pseudomonadota</taxon>
        <taxon>Alphaproteobacteria</taxon>
        <taxon>Sphingomonadales</taxon>
        <taxon>Sphingomonadaceae</taxon>
        <taxon>Sphingomonas</taxon>
    </lineage>
</organism>
<gene>
    <name evidence="2" type="ORF">SCH01S_53_00400</name>
</gene>
<evidence type="ECO:0000313" key="2">
    <source>
        <dbReference type="EMBL" id="GAO40968.1"/>
    </source>
</evidence>
<accession>A0A0E9MU20</accession>
<feature type="region of interest" description="Disordered" evidence="1">
    <location>
        <begin position="1"/>
        <end position="21"/>
    </location>
</feature>
<dbReference type="AlphaFoldDB" id="A0A0E9MU20"/>
<dbReference type="Proteomes" id="UP000033202">
    <property type="component" value="Unassembled WGS sequence"/>
</dbReference>
<dbReference type="EMBL" id="BBWU01000053">
    <property type="protein sequence ID" value="GAO40968.1"/>
    <property type="molecule type" value="Genomic_DNA"/>
</dbReference>
<protein>
    <submittedName>
        <fullName evidence="2">Uncharacterized protein</fullName>
    </submittedName>
</protein>